<gene>
    <name evidence="1" type="ORF">BN851_0114160</name>
</gene>
<proteinExistence type="predicted"/>
<sequence length="75" mass="8533">MFRPHISSLLRGATEVRRAKVWPGTREFGREVKNCSIFSVKVILIPAPHPYMNIELIGKDDFGRSGVDMFFAILI</sequence>
<protein>
    <submittedName>
        <fullName evidence="1">WGS project CBMG000000000 data, contig CS5907-c002497</fullName>
    </submittedName>
</protein>
<accession>A0A090M9K9</accession>
<dbReference type="EMBL" id="CBMG010002485">
    <property type="protein sequence ID" value="CEG03808.1"/>
    <property type="molecule type" value="Genomic_DNA"/>
</dbReference>
<comment type="caution">
    <text evidence="1">The sequence shown here is derived from an EMBL/GenBank/DDBJ whole genome shotgun (WGS) entry which is preliminary data.</text>
</comment>
<name>A0A090M9K9_9HYPO</name>
<evidence type="ECO:0000313" key="1">
    <source>
        <dbReference type="EMBL" id="CEG03808.1"/>
    </source>
</evidence>
<reference evidence="1" key="1">
    <citation type="submission" date="2013-05" db="EMBL/GenBank/DDBJ databases">
        <title>Draft genome sequences of six wheat associated Fusarium spp. isolates.</title>
        <authorList>
            <person name="Moolhuijzen P.M."/>
            <person name="Manners J.M."/>
            <person name="Wilcox S."/>
            <person name="Bellgard M.I."/>
            <person name="Gardiner D.M."/>
        </authorList>
    </citation>
    <scope>NUCLEOTIDE SEQUENCE</scope>
    <source>
        <strain evidence="1">CS5907</strain>
    </source>
</reference>
<dbReference type="AlphaFoldDB" id="A0A090M9K9"/>
<organism evidence="1">
    <name type="scientific">Fusarium acuminatum CS5907</name>
    <dbReference type="NCBI Taxonomy" id="1318461"/>
    <lineage>
        <taxon>Eukaryota</taxon>
        <taxon>Fungi</taxon>
        <taxon>Dikarya</taxon>
        <taxon>Ascomycota</taxon>
        <taxon>Pezizomycotina</taxon>
        <taxon>Sordariomycetes</taxon>
        <taxon>Hypocreomycetidae</taxon>
        <taxon>Hypocreales</taxon>
        <taxon>Nectriaceae</taxon>
        <taxon>Fusarium</taxon>
        <taxon>Fusarium tricinctum species complex</taxon>
    </lineage>
</organism>